<keyword evidence="3" id="KW-1185">Reference proteome</keyword>
<accession>A0A2T5J6M1</accession>
<dbReference type="Proteomes" id="UP000244168">
    <property type="component" value="Unassembled WGS sequence"/>
</dbReference>
<dbReference type="CDD" id="cd22249">
    <property type="entry name" value="UDM1_RNF168_RNF169-like"/>
    <property type="match status" value="1"/>
</dbReference>
<comment type="caution">
    <text evidence="2">The sequence shown here is derived from an EMBL/GenBank/DDBJ whole genome shotgun (WGS) entry which is preliminary data.</text>
</comment>
<keyword evidence="1" id="KW-0472">Membrane</keyword>
<gene>
    <name evidence="2" type="ORF">C8P68_10617</name>
</gene>
<keyword evidence="1" id="KW-0812">Transmembrane</keyword>
<feature type="transmembrane region" description="Helical" evidence="1">
    <location>
        <begin position="23"/>
        <end position="42"/>
    </location>
</feature>
<dbReference type="EMBL" id="QAOQ01000006">
    <property type="protein sequence ID" value="PTQ94807.1"/>
    <property type="molecule type" value="Genomic_DNA"/>
</dbReference>
<protein>
    <submittedName>
        <fullName evidence="2">Uncharacterized protein</fullName>
    </submittedName>
</protein>
<evidence type="ECO:0000256" key="1">
    <source>
        <dbReference type="SAM" id="Phobius"/>
    </source>
</evidence>
<dbReference type="RefSeq" id="WP_107829472.1">
    <property type="nucleotide sequence ID" value="NZ_CP160205.1"/>
</dbReference>
<proteinExistence type="predicted"/>
<keyword evidence="1" id="KW-1133">Transmembrane helix</keyword>
<evidence type="ECO:0000313" key="3">
    <source>
        <dbReference type="Proteomes" id="UP000244168"/>
    </source>
</evidence>
<reference evidence="2 3" key="1">
    <citation type="submission" date="2018-04" db="EMBL/GenBank/DDBJ databases">
        <title>Genomic Encyclopedia of Archaeal and Bacterial Type Strains, Phase II (KMG-II): from individual species to whole genera.</title>
        <authorList>
            <person name="Goeker M."/>
        </authorList>
    </citation>
    <scope>NUCLEOTIDE SEQUENCE [LARGE SCALE GENOMIC DNA]</scope>
    <source>
        <strain evidence="2 3">DSM 26809</strain>
    </source>
</reference>
<evidence type="ECO:0000313" key="2">
    <source>
        <dbReference type="EMBL" id="PTQ94807.1"/>
    </source>
</evidence>
<sequence>MVNKVNIISGYIPNFDSTRGVPFWVGYLVWLFIAYVVFRVWLKLRHDKRHLTKQKDETQELTDEQLAKQKILTQFKSLGLQKFPRRGNKP</sequence>
<name>A0A2T5J6M1_9SPHI</name>
<organism evidence="2 3">
    <name type="scientific">Mucilaginibacter yixingensis</name>
    <dbReference type="NCBI Taxonomy" id="1295612"/>
    <lineage>
        <taxon>Bacteria</taxon>
        <taxon>Pseudomonadati</taxon>
        <taxon>Bacteroidota</taxon>
        <taxon>Sphingobacteriia</taxon>
        <taxon>Sphingobacteriales</taxon>
        <taxon>Sphingobacteriaceae</taxon>
        <taxon>Mucilaginibacter</taxon>
    </lineage>
</organism>
<dbReference type="AlphaFoldDB" id="A0A2T5J6M1"/>